<name>A0A3B0YKP5_9ZZZZ</name>
<organism evidence="1">
    <name type="scientific">hydrothermal vent metagenome</name>
    <dbReference type="NCBI Taxonomy" id="652676"/>
    <lineage>
        <taxon>unclassified sequences</taxon>
        <taxon>metagenomes</taxon>
        <taxon>ecological metagenomes</taxon>
    </lineage>
</organism>
<gene>
    <name evidence="1" type="ORF">MNBD_GAMMA12-646</name>
</gene>
<accession>A0A3B0YKP5</accession>
<reference evidence="1" key="1">
    <citation type="submission" date="2018-06" db="EMBL/GenBank/DDBJ databases">
        <authorList>
            <person name="Zhirakovskaya E."/>
        </authorList>
    </citation>
    <scope>NUCLEOTIDE SEQUENCE</scope>
</reference>
<sequence>MYLSKLTQLIIALLVLSTFNNTQAKSKNGAPPSRTHIINILFANLDKTYHLNSMEEPGLNCKPKTVNCLLQSVLAALTDGSYTKENKKEGKKWAPHGWSKTHCKLHQRTDHLKYINNNPLYKPSFTPVLKKLKDKEFWECTIAWGVANGSNHWHQELRFSLKIITKTLIPHSFAAINTP</sequence>
<evidence type="ECO:0000313" key="1">
    <source>
        <dbReference type="EMBL" id="VAW75882.1"/>
    </source>
</evidence>
<dbReference type="AlphaFoldDB" id="A0A3B0YKP5"/>
<dbReference type="EMBL" id="UOFL01000094">
    <property type="protein sequence ID" value="VAW75882.1"/>
    <property type="molecule type" value="Genomic_DNA"/>
</dbReference>
<protein>
    <submittedName>
        <fullName evidence="1">Uncharacterized protein</fullName>
    </submittedName>
</protein>
<proteinExistence type="predicted"/>